<keyword evidence="4" id="KW-1185">Reference proteome</keyword>
<sequence>MAVKILQHRRTNYHFIFLVILLSLLINIRPTWGHEDPNNSLENPEEEEWKTRPPLTPLLEIEREITGCCTREKKMKSFGNAVSGEELIIDVGHCRKKCSPHKPLKKKKFEKLMKENPNIDPRELFLLHSTRVTRRHPSCPKGETCSESDYRIEKLLTSTGELTVDIVENCSCQPNSKACRRHPKIVTFHMGTPLESTVDVGECRGHCGEDMKCQPVITKTTSVNGPNGVECVSLIEDCLCSSQCYRVSHYEQVYDHSTEPPNATTHGQSPFQGGGTHTHGQSSFKHTHLTHSPQVGADGSLEEWKIKYRRKNK</sequence>
<evidence type="ECO:0000256" key="2">
    <source>
        <dbReference type="SAM" id="SignalP"/>
    </source>
</evidence>
<feature type="chain" id="PRO_5024370333" evidence="2">
    <location>
        <begin position="34"/>
        <end position="313"/>
    </location>
</feature>
<evidence type="ECO:0000313" key="3">
    <source>
        <dbReference type="EMBL" id="KAB7500390.1"/>
    </source>
</evidence>
<feature type="signal peptide" evidence="2">
    <location>
        <begin position="1"/>
        <end position="33"/>
    </location>
</feature>
<comment type="caution">
    <text evidence="3">The sequence shown here is derived from an EMBL/GenBank/DDBJ whole genome shotgun (WGS) entry which is preliminary data.</text>
</comment>
<organism evidence="3 4">
    <name type="scientific">Armadillidium nasatum</name>
    <dbReference type="NCBI Taxonomy" id="96803"/>
    <lineage>
        <taxon>Eukaryota</taxon>
        <taxon>Metazoa</taxon>
        <taxon>Ecdysozoa</taxon>
        <taxon>Arthropoda</taxon>
        <taxon>Crustacea</taxon>
        <taxon>Multicrustacea</taxon>
        <taxon>Malacostraca</taxon>
        <taxon>Eumalacostraca</taxon>
        <taxon>Peracarida</taxon>
        <taxon>Isopoda</taxon>
        <taxon>Oniscidea</taxon>
        <taxon>Crinocheta</taxon>
        <taxon>Armadillidiidae</taxon>
        <taxon>Armadillidium</taxon>
    </lineage>
</organism>
<accession>A0A5N5T604</accession>
<protein>
    <submittedName>
        <fullName evidence="3">Uncharacterized protein</fullName>
    </submittedName>
</protein>
<evidence type="ECO:0000256" key="1">
    <source>
        <dbReference type="SAM" id="MobiDB-lite"/>
    </source>
</evidence>
<dbReference type="AlphaFoldDB" id="A0A5N5T604"/>
<gene>
    <name evidence="3" type="ORF">Anas_13426</name>
</gene>
<dbReference type="PANTHER" id="PTHR39313:SF1">
    <property type="entry name" value="IM:7138239"/>
    <property type="match status" value="1"/>
</dbReference>
<proteinExistence type="predicted"/>
<dbReference type="EMBL" id="SEYY01014089">
    <property type="protein sequence ID" value="KAB7500390.1"/>
    <property type="molecule type" value="Genomic_DNA"/>
</dbReference>
<dbReference type="Proteomes" id="UP000326759">
    <property type="component" value="Unassembled WGS sequence"/>
</dbReference>
<evidence type="ECO:0000313" key="4">
    <source>
        <dbReference type="Proteomes" id="UP000326759"/>
    </source>
</evidence>
<name>A0A5N5T604_9CRUS</name>
<dbReference type="OrthoDB" id="636685at2759"/>
<keyword evidence="2" id="KW-0732">Signal</keyword>
<feature type="compositionally biased region" description="Polar residues" evidence="1">
    <location>
        <begin position="259"/>
        <end position="271"/>
    </location>
</feature>
<reference evidence="3 4" key="1">
    <citation type="journal article" date="2019" name="PLoS Biol.">
        <title>Sex chromosomes control vertical transmission of feminizing Wolbachia symbionts in an isopod.</title>
        <authorList>
            <person name="Becking T."/>
            <person name="Chebbi M.A."/>
            <person name="Giraud I."/>
            <person name="Moumen B."/>
            <person name="Laverre T."/>
            <person name="Caubet Y."/>
            <person name="Peccoud J."/>
            <person name="Gilbert C."/>
            <person name="Cordaux R."/>
        </authorList>
    </citation>
    <scope>NUCLEOTIDE SEQUENCE [LARGE SCALE GENOMIC DNA]</scope>
    <source>
        <strain evidence="3">ANa2</strain>
        <tissue evidence="3">Whole body excluding digestive tract and cuticle</tissue>
    </source>
</reference>
<feature type="region of interest" description="Disordered" evidence="1">
    <location>
        <begin position="256"/>
        <end position="296"/>
    </location>
</feature>
<dbReference type="PANTHER" id="PTHR39313">
    <property type="entry name" value="IM:7138239"/>
    <property type="match status" value="1"/>
</dbReference>